<dbReference type="InterPro" id="IPR036291">
    <property type="entry name" value="NAD(P)-bd_dom_sf"/>
</dbReference>
<dbReference type="Gene3D" id="3.40.50.720">
    <property type="entry name" value="NAD(P)-binding Rossmann-like Domain"/>
    <property type="match status" value="1"/>
</dbReference>
<dbReference type="RefSeq" id="WP_162356366.1">
    <property type="nucleotide sequence ID" value="NZ_CP048209.1"/>
</dbReference>
<evidence type="ECO:0000259" key="4">
    <source>
        <dbReference type="Pfam" id="PF22725"/>
    </source>
</evidence>
<dbReference type="Gene3D" id="3.30.360.10">
    <property type="entry name" value="Dihydrodipicolinate Reductase, domain 2"/>
    <property type="match status" value="1"/>
</dbReference>
<dbReference type="Pfam" id="PF01408">
    <property type="entry name" value="GFO_IDH_MocA"/>
    <property type="match status" value="1"/>
</dbReference>
<gene>
    <name evidence="5" type="ORF">GXP70_10190</name>
</gene>
<reference evidence="5 6" key="1">
    <citation type="submission" date="2020-01" db="EMBL/GenBank/DDBJ databases">
        <title>Paenibacillus sp. nov., isolated from tomato rhizosphere.</title>
        <authorList>
            <person name="Weon H.-Y."/>
            <person name="Lee S.A."/>
        </authorList>
    </citation>
    <scope>NUCLEOTIDE SEQUENCE [LARGE SCALE GENOMIC DNA]</scope>
    <source>
        <strain evidence="5 6">12200R-189</strain>
    </source>
</reference>
<proteinExistence type="inferred from homology"/>
<dbReference type="EMBL" id="CP048209">
    <property type="protein sequence ID" value="QHT60276.1"/>
    <property type="molecule type" value="Genomic_DNA"/>
</dbReference>
<dbReference type="SUPFAM" id="SSF55347">
    <property type="entry name" value="Glyceraldehyde-3-phosphate dehydrogenase-like, C-terminal domain"/>
    <property type="match status" value="1"/>
</dbReference>
<keyword evidence="6" id="KW-1185">Reference proteome</keyword>
<sequence length="341" mass="37226">MTLRMIQVGLGMHGFGVAKAFVAQSPDFKFAGVAEINPDRLNACAEELGVAAANRYTDYNEAFRSCEADAVFVTAASPYHYAICKAALEQGLHVLVEKPFVVDMAEACELVDLAERQGRVLMVSQNYRYINAVRSLKAAIAEAGKPMFADVQFCYDHFGKDYQQTMPNFMLLEMAVHHIDMVRFLFDANIRNVSGHTWNVEGSMYSGHPNVQARMELENGMPVFYLGSLVSKGLATPWEGEWRIQCEHGSVHLADLGQGYGVYVVDAEQNRRFVPYHEGPLPSGKESIHGVLAEFAASIAGGKAPSTSGRDNLQTLATLFAIGDSSSKGAVVAPASYIATR</sequence>
<dbReference type="Proteomes" id="UP000476064">
    <property type="component" value="Chromosome"/>
</dbReference>
<organism evidence="5 6">
    <name type="scientific">Paenibacillus lycopersici</name>
    <dbReference type="NCBI Taxonomy" id="2704462"/>
    <lineage>
        <taxon>Bacteria</taxon>
        <taxon>Bacillati</taxon>
        <taxon>Bacillota</taxon>
        <taxon>Bacilli</taxon>
        <taxon>Bacillales</taxon>
        <taxon>Paenibacillaceae</taxon>
        <taxon>Paenibacillus</taxon>
    </lineage>
</organism>
<keyword evidence="2" id="KW-0560">Oxidoreductase</keyword>
<dbReference type="InterPro" id="IPR000683">
    <property type="entry name" value="Gfo/Idh/MocA-like_OxRdtase_N"/>
</dbReference>
<dbReference type="AlphaFoldDB" id="A0A6C0FSZ3"/>
<dbReference type="PANTHER" id="PTHR43708">
    <property type="entry name" value="CONSERVED EXPRESSED OXIDOREDUCTASE (EUROFUNG)"/>
    <property type="match status" value="1"/>
</dbReference>
<dbReference type="Pfam" id="PF22725">
    <property type="entry name" value="GFO_IDH_MocA_C3"/>
    <property type="match status" value="1"/>
</dbReference>
<dbReference type="PANTHER" id="PTHR43708:SF5">
    <property type="entry name" value="CONSERVED EXPRESSED OXIDOREDUCTASE (EUROFUNG)-RELATED"/>
    <property type="match status" value="1"/>
</dbReference>
<name>A0A6C0FSZ3_9BACL</name>
<dbReference type="InterPro" id="IPR051317">
    <property type="entry name" value="Gfo/Idh/MocA_oxidoreduct"/>
</dbReference>
<evidence type="ECO:0000256" key="1">
    <source>
        <dbReference type="ARBA" id="ARBA00010928"/>
    </source>
</evidence>
<evidence type="ECO:0000313" key="5">
    <source>
        <dbReference type="EMBL" id="QHT60276.1"/>
    </source>
</evidence>
<accession>A0A6C0FSZ3</accession>
<dbReference type="SUPFAM" id="SSF51735">
    <property type="entry name" value="NAD(P)-binding Rossmann-fold domains"/>
    <property type="match status" value="1"/>
</dbReference>
<feature type="domain" description="Gfo/Idh/MocA-like oxidoreductase N-terminal" evidence="3">
    <location>
        <begin position="7"/>
        <end position="124"/>
    </location>
</feature>
<evidence type="ECO:0000256" key="2">
    <source>
        <dbReference type="ARBA" id="ARBA00023002"/>
    </source>
</evidence>
<dbReference type="InterPro" id="IPR055170">
    <property type="entry name" value="GFO_IDH_MocA-like_dom"/>
</dbReference>
<evidence type="ECO:0000259" key="3">
    <source>
        <dbReference type="Pfam" id="PF01408"/>
    </source>
</evidence>
<feature type="domain" description="GFO/IDH/MocA-like oxidoreductase" evidence="4">
    <location>
        <begin position="136"/>
        <end position="251"/>
    </location>
</feature>
<evidence type="ECO:0000313" key="6">
    <source>
        <dbReference type="Proteomes" id="UP000476064"/>
    </source>
</evidence>
<dbReference type="KEGG" id="plyc:GXP70_10190"/>
<dbReference type="GO" id="GO:0000166">
    <property type="term" value="F:nucleotide binding"/>
    <property type="evidence" value="ECO:0007669"/>
    <property type="project" value="InterPro"/>
</dbReference>
<comment type="similarity">
    <text evidence="1">Belongs to the Gfo/Idh/MocA family.</text>
</comment>
<protein>
    <submittedName>
        <fullName evidence="5">Gfo/Idh/MocA family oxidoreductase</fullName>
    </submittedName>
</protein>
<dbReference type="GO" id="GO:0016491">
    <property type="term" value="F:oxidoreductase activity"/>
    <property type="evidence" value="ECO:0007669"/>
    <property type="project" value="UniProtKB-KW"/>
</dbReference>